<evidence type="ECO:0000313" key="5">
    <source>
        <dbReference type="Proteomes" id="UP001231587"/>
    </source>
</evidence>
<dbReference type="Gene3D" id="3.40.30.10">
    <property type="entry name" value="Glutaredoxin"/>
    <property type="match status" value="1"/>
</dbReference>
<proteinExistence type="predicted"/>
<accession>A0A9X0YPG8</accession>
<dbReference type="PROSITE" id="PS51352">
    <property type="entry name" value="THIOREDOXIN_2"/>
    <property type="match status" value="1"/>
</dbReference>
<dbReference type="EMBL" id="JAUSUU010000008">
    <property type="protein sequence ID" value="MDQ0336131.1"/>
    <property type="molecule type" value="Genomic_DNA"/>
</dbReference>
<name>A0A9X0YPG8_9FLAO</name>
<dbReference type="Proteomes" id="UP001231587">
    <property type="component" value="Unassembled WGS sequence"/>
</dbReference>
<dbReference type="RefSeq" id="WP_057781990.1">
    <property type="nucleotide sequence ID" value="NZ_JAGGJQ010000008.1"/>
</dbReference>
<evidence type="ECO:0000259" key="1">
    <source>
        <dbReference type="PROSITE" id="PS51352"/>
    </source>
</evidence>
<dbReference type="GO" id="GO:0016209">
    <property type="term" value="F:antioxidant activity"/>
    <property type="evidence" value="ECO:0007669"/>
    <property type="project" value="InterPro"/>
</dbReference>
<comment type="caution">
    <text evidence="2">The sequence shown here is derived from an EMBL/GenBank/DDBJ whole genome shotgun (WGS) entry which is preliminary data.</text>
</comment>
<reference evidence="2" key="1">
    <citation type="submission" date="2021-03" db="EMBL/GenBank/DDBJ databases">
        <title>Genomic Encyclopedia of Type Strains, Phase IV (KMG-IV): sequencing the most valuable type-strain genomes for metagenomic binning, comparative biology and taxonomic classification.</title>
        <authorList>
            <person name="Goeker M."/>
        </authorList>
    </citation>
    <scope>NUCLEOTIDE SEQUENCE</scope>
    <source>
        <strain evidence="2">DSM 15523</strain>
        <strain evidence="3 5">DSM 16476</strain>
    </source>
</reference>
<evidence type="ECO:0000313" key="3">
    <source>
        <dbReference type="EMBL" id="MDQ0336131.1"/>
    </source>
</evidence>
<protein>
    <submittedName>
        <fullName evidence="2">Peroxiredoxin</fullName>
    </submittedName>
</protein>
<dbReference type="InterPro" id="IPR000866">
    <property type="entry name" value="AhpC/TSA"/>
</dbReference>
<dbReference type="InterPro" id="IPR036249">
    <property type="entry name" value="Thioredoxin-like_sf"/>
</dbReference>
<dbReference type="Proteomes" id="UP001138672">
    <property type="component" value="Unassembled WGS sequence"/>
</dbReference>
<sequence>MIKPRTETPDLSINLLNGTQWTLSEQQPEHFTLVVVYRGKHCPVCKKYLETIQEHLDDFKSKGVNVVAISSDSKERANASYTDWDIADVPLGYDFPIEEARSWGLYISKGIKDEPEEFIEPAIFLIRPDRTLYASSIQTMPFARPKIVDLLKSIDFVIDKDYPARGEA</sequence>
<gene>
    <name evidence="2" type="ORF">J2Z56_002903</name>
    <name evidence="3" type="ORF">J2Z57_002584</name>
</gene>
<dbReference type="EMBL" id="JAGGJQ010000008">
    <property type="protein sequence ID" value="MBP1840972.1"/>
    <property type="molecule type" value="Genomic_DNA"/>
</dbReference>
<dbReference type="GO" id="GO:0016491">
    <property type="term" value="F:oxidoreductase activity"/>
    <property type="evidence" value="ECO:0007669"/>
    <property type="project" value="InterPro"/>
</dbReference>
<dbReference type="InterPro" id="IPR013766">
    <property type="entry name" value="Thioredoxin_domain"/>
</dbReference>
<dbReference type="AlphaFoldDB" id="A0A9X0YPG8"/>
<dbReference type="OrthoDB" id="9809746at2"/>
<evidence type="ECO:0000313" key="2">
    <source>
        <dbReference type="EMBL" id="MBP1840972.1"/>
    </source>
</evidence>
<dbReference type="CDD" id="cd02970">
    <property type="entry name" value="PRX_like2"/>
    <property type="match status" value="1"/>
</dbReference>
<dbReference type="SUPFAM" id="SSF52833">
    <property type="entry name" value="Thioredoxin-like"/>
    <property type="match status" value="1"/>
</dbReference>
<organism evidence="2 4">
    <name type="scientific">Formosa algae</name>
    <dbReference type="NCBI Taxonomy" id="225843"/>
    <lineage>
        <taxon>Bacteria</taxon>
        <taxon>Pseudomonadati</taxon>
        <taxon>Bacteroidota</taxon>
        <taxon>Flavobacteriia</taxon>
        <taxon>Flavobacteriales</taxon>
        <taxon>Flavobacteriaceae</taxon>
        <taxon>Formosa</taxon>
    </lineage>
</organism>
<keyword evidence="5" id="KW-1185">Reference proteome</keyword>
<evidence type="ECO:0000313" key="4">
    <source>
        <dbReference type="Proteomes" id="UP001138672"/>
    </source>
</evidence>
<dbReference type="Pfam" id="PF00578">
    <property type="entry name" value="AhpC-TSA"/>
    <property type="match status" value="1"/>
</dbReference>
<feature type="domain" description="Thioredoxin" evidence="1">
    <location>
        <begin position="2"/>
        <end position="159"/>
    </location>
</feature>